<dbReference type="Proteomes" id="UP000284243">
    <property type="component" value="Unassembled WGS sequence"/>
</dbReference>
<evidence type="ECO:0000256" key="4">
    <source>
        <dbReference type="ARBA" id="ARBA00023284"/>
    </source>
</evidence>
<evidence type="ECO:0000313" key="6">
    <source>
        <dbReference type="EMBL" id="RGU57723.1"/>
    </source>
</evidence>
<dbReference type="Pfam" id="PF08534">
    <property type="entry name" value="Redoxin"/>
    <property type="match status" value="1"/>
</dbReference>
<evidence type="ECO:0000313" key="7">
    <source>
        <dbReference type="Proteomes" id="UP000284243"/>
    </source>
</evidence>
<dbReference type="AlphaFoldDB" id="A0A412TVB0"/>
<proteinExistence type="predicted"/>
<evidence type="ECO:0000256" key="3">
    <source>
        <dbReference type="ARBA" id="ARBA00023157"/>
    </source>
</evidence>
<keyword evidence="4" id="KW-0676">Redox-active center</keyword>
<evidence type="ECO:0000256" key="1">
    <source>
        <dbReference type="ARBA" id="ARBA00004196"/>
    </source>
</evidence>
<dbReference type="Gene3D" id="3.40.30.10">
    <property type="entry name" value="Glutaredoxin"/>
    <property type="match status" value="1"/>
</dbReference>
<dbReference type="InterPro" id="IPR013740">
    <property type="entry name" value="Redoxin"/>
</dbReference>
<dbReference type="SUPFAM" id="SSF52833">
    <property type="entry name" value="Thioredoxin-like"/>
    <property type="match status" value="1"/>
</dbReference>
<sequence>MSRGLKIVFVLSCCFLWEAQAFSQVRVRFDATFGQEEIRIGFREQAYKVKLDESGVGRITIPDSLAPGYAALYGPRNVYSFYLVPGQQQEITKLNGQEIKFTGAAKAINIYLNSPFLNNRDPGYEKGEEEFLKEWALMPGRLQAHLDSLPLPADFKKSERKRLYYVACHSLLDYPLLHARLLRLKSYSPGERYYRKVSELLQEDPSAHEFWEYRQFFRNGIQLLGEKKKTETGKPLDKLKCELDYICNHIKDEELASYLVDESMSGYIRYFGTEGMEAFLPLYREKVKDEKQKAAFFRSYEQYTRLEKGRKAPHFSLLDKDGNRKNLSDWLGNYVYIDVWATWCGPCCRELPAFHKLKEEFKDKPICFVSISIDADEAAWRAKIEKDSLDGIQLRVNEEDTFKKDYKISWIPRFLLIDREGKVLDANMTRPSDTKTIEKLTALLSDR</sequence>
<feature type="domain" description="Thioredoxin" evidence="5">
    <location>
        <begin position="306"/>
        <end position="447"/>
    </location>
</feature>
<reference evidence="6 7" key="1">
    <citation type="submission" date="2018-08" db="EMBL/GenBank/DDBJ databases">
        <title>A genome reference for cultivated species of the human gut microbiota.</title>
        <authorList>
            <person name="Zou Y."/>
            <person name="Xue W."/>
            <person name="Luo G."/>
        </authorList>
    </citation>
    <scope>NUCLEOTIDE SEQUENCE [LARGE SCALE GENOMIC DNA]</scope>
    <source>
        <strain evidence="6 7">AF16-14</strain>
    </source>
</reference>
<dbReference type="PANTHER" id="PTHR42852">
    <property type="entry name" value="THIOL:DISULFIDE INTERCHANGE PROTEIN DSBE"/>
    <property type="match status" value="1"/>
</dbReference>
<evidence type="ECO:0000259" key="5">
    <source>
        <dbReference type="PROSITE" id="PS51352"/>
    </source>
</evidence>
<name>A0A412TVB0_9BACT</name>
<dbReference type="PANTHER" id="PTHR42852:SF6">
    <property type="entry name" value="THIOL:DISULFIDE INTERCHANGE PROTEIN DSBE"/>
    <property type="match status" value="1"/>
</dbReference>
<accession>A0A412TVB0</accession>
<dbReference type="CDD" id="cd02966">
    <property type="entry name" value="TlpA_like_family"/>
    <property type="match status" value="1"/>
</dbReference>
<gene>
    <name evidence="6" type="ORF">DWW57_04300</name>
</gene>
<comment type="caution">
    <text evidence="6">The sequence shown here is derived from an EMBL/GenBank/DDBJ whole genome shotgun (WGS) entry which is preliminary data.</text>
</comment>
<evidence type="ECO:0000256" key="2">
    <source>
        <dbReference type="ARBA" id="ARBA00022748"/>
    </source>
</evidence>
<organism evidence="6 7">
    <name type="scientific">Odoribacter splanchnicus</name>
    <dbReference type="NCBI Taxonomy" id="28118"/>
    <lineage>
        <taxon>Bacteria</taxon>
        <taxon>Pseudomonadati</taxon>
        <taxon>Bacteroidota</taxon>
        <taxon>Bacteroidia</taxon>
        <taxon>Bacteroidales</taxon>
        <taxon>Odoribacteraceae</taxon>
        <taxon>Odoribacter</taxon>
    </lineage>
</organism>
<dbReference type="GO" id="GO:0030313">
    <property type="term" value="C:cell envelope"/>
    <property type="evidence" value="ECO:0007669"/>
    <property type="project" value="UniProtKB-SubCell"/>
</dbReference>
<dbReference type="GO" id="GO:0017004">
    <property type="term" value="P:cytochrome complex assembly"/>
    <property type="evidence" value="ECO:0007669"/>
    <property type="project" value="UniProtKB-KW"/>
</dbReference>
<dbReference type="InterPro" id="IPR013766">
    <property type="entry name" value="Thioredoxin_domain"/>
</dbReference>
<dbReference type="EMBL" id="QRYC01000004">
    <property type="protein sequence ID" value="RGU57723.1"/>
    <property type="molecule type" value="Genomic_DNA"/>
</dbReference>
<dbReference type="InterPro" id="IPR036249">
    <property type="entry name" value="Thioredoxin-like_sf"/>
</dbReference>
<keyword evidence="3" id="KW-1015">Disulfide bond</keyword>
<dbReference type="PROSITE" id="PS51352">
    <property type="entry name" value="THIOREDOXIN_2"/>
    <property type="match status" value="1"/>
</dbReference>
<keyword evidence="2" id="KW-0201">Cytochrome c-type biogenesis</keyword>
<dbReference type="InterPro" id="IPR050553">
    <property type="entry name" value="Thioredoxin_ResA/DsbE_sf"/>
</dbReference>
<comment type="subcellular location">
    <subcellularLocation>
        <location evidence="1">Cell envelope</location>
    </subcellularLocation>
</comment>
<dbReference type="GO" id="GO:0016491">
    <property type="term" value="F:oxidoreductase activity"/>
    <property type="evidence" value="ECO:0007669"/>
    <property type="project" value="InterPro"/>
</dbReference>
<protein>
    <submittedName>
        <fullName evidence="6">TlpA family protein disulfide reductase</fullName>
    </submittedName>
</protein>